<feature type="compositionally biased region" description="Polar residues" evidence="1">
    <location>
        <begin position="26"/>
        <end position="37"/>
    </location>
</feature>
<name>A0A438FJ95_VITVI</name>
<dbReference type="AlphaFoldDB" id="A0A438FJ95"/>
<feature type="region of interest" description="Disordered" evidence="1">
    <location>
        <begin position="1"/>
        <end position="118"/>
    </location>
</feature>
<evidence type="ECO:0000313" key="3">
    <source>
        <dbReference type="Proteomes" id="UP000288805"/>
    </source>
</evidence>
<sequence>MVRTKGAPTAPSPRCTPRPTPRQRASSAQVPSDSLSQAAEAPRIPHSEDGAATGPFSPASQCRYETRRPPTTPGATTLHLESSVRRPSTKRARPSSPGESSRASEPPGDSKVLTDLSPESIIRSPMLIAPPIEGNSDCRARLFHYELYFDQEAMREQPELRDSYDLL</sequence>
<gene>
    <name evidence="2" type="ORF">CK203_086594</name>
</gene>
<reference evidence="2 3" key="1">
    <citation type="journal article" date="2018" name="PLoS Genet.">
        <title>Population sequencing reveals clonal diversity and ancestral inbreeding in the grapevine cultivar Chardonnay.</title>
        <authorList>
            <person name="Roach M.J."/>
            <person name="Johnson D.L."/>
            <person name="Bohlmann J."/>
            <person name="van Vuuren H.J."/>
            <person name="Jones S.J."/>
            <person name="Pretorius I.S."/>
            <person name="Schmidt S.A."/>
            <person name="Borneman A.R."/>
        </authorList>
    </citation>
    <scope>NUCLEOTIDE SEQUENCE [LARGE SCALE GENOMIC DNA]</scope>
    <source>
        <strain evidence="3">cv. Chardonnay</strain>
        <tissue evidence="2">Leaf</tissue>
    </source>
</reference>
<dbReference type="Proteomes" id="UP000288805">
    <property type="component" value="Unassembled WGS sequence"/>
</dbReference>
<dbReference type="EMBL" id="QGNW01000870">
    <property type="protein sequence ID" value="RVW60085.1"/>
    <property type="molecule type" value="Genomic_DNA"/>
</dbReference>
<comment type="caution">
    <text evidence="2">The sequence shown here is derived from an EMBL/GenBank/DDBJ whole genome shotgun (WGS) entry which is preliminary data.</text>
</comment>
<accession>A0A438FJ95</accession>
<organism evidence="2 3">
    <name type="scientific">Vitis vinifera</name>
    <name type="common">Grape</name>
    <dbReference type="NCBI Taxonomy" id="29760"/>
    <lineage>
        <taxon>Eukaryota</taxon>
        <taxon>Viridiplantae</taxon>
        <taxon>Streptophyta</taxon>
        <taxon>Embryophyta</taxon>
        <taxon>Tracheophyta</taxon>
        <taxon>Spermatophyta</taxon>
        <taxon>Magnoliopsida</taxon>
        <taxon>eudicotyledons</taxon>
        <taxon>Gunneridae</taxon>
        <taxon>Pentapetalae</taxon>
        <taxon>rosids</taxon>
        <taxon>Vitales</taxon>
        <taxon>Vitaceae</taxon>
        <taxon>Viteae</taxon>
        <taxon>Vitis</taxon>
    </lineage>
</organism>
<proteinExistence type="predicted"/>
<protein>
    <submittedName>
        <fullName evidence="2">Uncharacterized protein</fullName>
    </submittedName>
</protein>
<feature type="compositionally biased region" description="Pro residues" evidence="1">
    <location>
        <begin position="10"/>
        <end position="20"/>
    </location>
</feature>
<evidence type="ECO:0000256" key="1">
    <source>
        <dbReference type="SAM" id="MobiDB-lite"/>
    </source>
</evidence>
<evidence type="ECO:0000313" key="2">
    <source>
        <dbReference type="EMBL" id="RVW60085.1"/>
    </source>
</evidence>